<dbReference type="AlphaFoldDB" id="D8ITQ6"/>
<dbReference type="PROSITE" id="PS50943">
    <property type="entry name" value="HTH_CROC1"/>
    <property type="match status" value="1"/>
</dbReference>
<keyword evidence="1" id="KW-0805">Transcription regulation</keyword>
<dbReference type="GO" id="GO:0003677">
    <property type="term" value="F:DNA binding"/>
    <property type="evidence" value="ECO:0007669"/>
    <property type="project" value="UniProtKB-KW"/>
</dbReference>
<dbReference type="STRING" id="757424.Hsero_0017"/>
<dbReference type="eggNOG" id="COG1396">
    <property type="taxonomic scope" value="Bacteria"/>
</dbReference>
<evidence type="ECO:0000256" key="2">
    <source>
        <dbReference type="ARBA" id="ARBA00023125"/>
    </source>
</evidence>
<protein>
    <submittedName>
        <fullName evidence="5">Transcription regulator protein</fullName>
    </submittedName>
</protein>
<dbReference type="Pfam" id="PF01381">
    <property type="entry name" value="HTH_3"/>
    <property type="match status" value="1"/>
</dbReference>
<evidence type="ECO:0000313" key="5">
    <source>
        <dbReference type="EMBL" id="ADJ61547.1"/>
    </source>
</evidence>
<keyword evidence="2" id="KW-0238">DNA-binding</keyword>
<reference evidence="5 6" key="1">
    <citation type="submission" date="2010-04" db="EMBL/GenBank/DDBJ databases">
        <title>The genome of Herbaspirillum seropedicae SmR1, an endophytic, nitrogen-fixing, plant-growth promoting beta-Proteobacteria.</title>
        <authorList>
            <person name="Pedrosa F.O."/>
            <person name="Monteiro R.A."/>
            <person name="Wassem R."/>
            <person name="Cruz L.M."/>
            <person name="Ayub R.A."/>
            <person name="Colauto N.B."/>
            <person name="Fernandez M.A."/>
            <person name="Fungaro M.H.P."/>
            <person name="Grisard E.C."/>
            <person name="Hungria M."/>
            <person name="Madeira H.M.F."/>
            <person name="Nodari R.O."/>
            <person name="Osaku C.A."/>
            <person name="Petzl-Erler M.L."/>
            <person name="Terenzi H."/>
            <person name="Vieira L.G.E."/>
            <person name="Almeida M.I.M."/>
            <person name="Alves L.R."/>
            <person name="Arantes O.M.N."/>
            <person name="Balsanelli E."/>
            <person name="Barcellos F.G."/>
            <person name="Baura V.A."/>
            <person name="Binde D.R."/>
            <person name="Campo R.J."/>
            <person name="Chubatsu L.S."/>
            <person name="Chueire L.M.O."/>
            <person name="Ciferri R.R."/>
            <person name="Correa L.C."/>
            <person name="da Conceicao Silva J.L."/>
            <person name="Dabul A.N.G."/>
            <person name="Dambros B.P."/>
            <person name="Faoro H."/>
            <person name="Favetti A."/>
            <person name="Friedermann G."/>
            <person name="Furlaneto M.C."/>
            <person name="Gasques L.S."/>
            <person name="Gimenes C.C.T."/>
            <person name="Gioppo N.M.R."/>
            <person name="Glienke-Blanco C."/>
            <person name="Godoy L.P."/>
            <person name="Guerra M.P."/>
            <person name="Karp S."/>
            <person name="Kava-Cordeiro V."/>
            <person name="Margarido V.P."/>
            <person name="Mathioni S.M."/>
            <person name="Menck-Soares M.A."/>
            <person name="Murace N.K."/>
            <person name="Nicolas M.F."/>
            <person name="Oliveira C.E.C."/>
            <person name="Pagnan N.A.B."/>
            <person name="Pamphile J.A."/>
            <person name="Patussi E.V."/>
            <person name="Pereira L.F.P."/>
            <person name="Pereira-Ferrari L."/>
            <person name="Pinto F.G.S."/>
            <person name="Precoma C."/>
            <person name="Prioli A.J."/>
            <person name="Prioli S.M.A.P."/>
            <person name="Raittz R.T."/>
            <person name="Ramos H.J.O."/>
            <person name="Ribeiro E.M.S.F."/>
            <person name="Rigo L.U."/>
            <person name="Rocha C.L.M.S.C."/>
            <person name="Rocha S.N."/>
            <person name="Santos K."/>
            <person name="Satori D."/>
            <person name="Silva A.G."/>
            <person name="Simao R.C.G."/>
            <person name="Soares M.A.M."/>
            <person name="Souza E.M."/>
            <person name="Steffens M.B.R."/>
            <person name="Steindel M."/>
            <person name="Tadra-Sfeir M.Z."/>
            <person name="Takahashi E.K."/>
            <person name="Torres R.A."/>
            <person name="Valle J.S."/>
            <person name="Vernal J.I."/>
            <person name="Vilas-Boas L.A."/>
            <person name="Watanabe M.A.E."/>
            <person name="Weiss V.A."/>
            <person name="Yates M.A."/>
            <person name="Souza E.M."/>
        </authorList>
    </citation>
    <scope>NUCLEOTIDE SEQUENCE [LARGE SCALE GENOMIC DNA]</scope>
    <source>
        <strain evidence="5 6">SmR1</strain>
    </source>
</reference>
<dbReference type="InterPro" id="IPR050807">
    <property type="entry name" value="TransReg_Diox_bact_type"/>
</dbReference>
<gene>
    <name evidence="5" type="ordered locus">Hsero_0017</name>
</gene>
<dbReference type="InterPro" id="IPR010982">
    <property type="entry name" value="Lambda_DNA-bd_dom_sf"/>
</dbReference>
<evidence type="ECO:0000256" key="1">
    <source>
        <dbReference type="ARBA" id="ARBA00023015"/>
    </source>
</evidence>
<name>D8ITQ6_HERSS</name>
<dbReference type="CDD" id="cd00093">
    <property type="entry name" value="HTH_XRE"/>
    <property type="match status" value="1"/>
</dbReference>
<dbReference type="PANTHER" id="PTHR46797:SF23">
    <property type="entry name" value="HTH-TYPE TRANSCRIPTIONAL REGULATOR SUTR"/>
    <property type="match status" value="1"/>
</dbReference>
<dbReference type="SMART" id="SM00530">
    <property type="entry name" value="HTH_XRE"/>
    <property type="match status" value="1"/>
</dbReference>
<keyword evidence="6" id="KW-1185">Reference proteome</keyword>
<dbReference type="SUPFAM" id="SSF47413">
    <property type="entry name" value="lambda repressor-like DNA-binding domains"/>
    <property type="match status" value="1"/>
</dbReference>
<dbReference type="RefSeq" id="WP_013232102.1">
    <property type="nucleotide sequence ID" value="NC_014323.1"/>
</dbReference>
<dbReference type="Gene3D" id="1.10.260.40">
    <property type="entry name" value="lambda repressor-like DNA-binding domains"/>
    <property type="match status" value="1"/>
</dbReference>
<organism evidence="5 6">
    <name type="scientific">Herbaspirillum seropedicae (strain SmR1)</name>
    <dbReference type="NCBI Taxonomy" id="757424"/>
    <lineage>
        <taxon>Bacteria</taxon>
        <taxon>Pseudomonadati</taxon>
        <taxon>Pseudomonadota</taxon>
        <taxon>Betaproteobacteria</taxon>
        <taxon>Burkholderiales</taxon>
        <taxon>Oxalobacteraceae</taxon>
        <taxon>Herbaspirillum</taxon>
    </lineage>
</organism>
<dbReference type="GO" id="GO:0003700">
    <property type="term" value="F:DNA-binding transcription factor activity"/>
    <property type="evidence" value="ECO:0007669"/>
    <property type="project" value="TreeGrafter"/>
</dbReference>
<evidence type="ECO:0000256" key="3">
    <source>
        <dbReference type="ARBA" id="ARBA00023163"/>
    </source>
</evidence>
<dbReference type="OrthoDB" id="8527856at2"/>
<dbReference type="PANTHER" id="PTHR46797">
    <property type="entry name" value="HTH-TYPE TRANSCRIPTIONAL REGULATOR"/>
    <property type="match status" value="1"/>
</dbReference>
<dbReference type="HOGENOM" id="CLU_066192_29_1_4"/>
<dbReference type="GO" id="GO:0005829">
    <property type="term" value="C:cytosol"/>
    <property type="evidence" value="ECO:0007669"/>
    <property type="project" value="TreeGrafter"/>
</dbReference>
<evidence type="ECO:0000259" key="4">
    <source>
        <dbReference type="PROSITE" id="PS50943"/>
    </source>
</evidence>
<feature type="domain" description="HTH cro/C1-type" evidence="4">
    <location>
        <begin position="18"/>
        <end position="72"/>
    </location>
</feature>
<dbReference type="InterPro" id="IPR001387">
    <property type="entry name" value="Cro/C1-type_HTH"/>
</dbReference>
<evidence type="ECO:0000313" key="6">
    <source>
        <dbReference type="Proteomes" id="UP000000329"/>
    </source>
</evidence>
<dbReference type="GeneID" id="29390371"/>
<dbReference type="KEGG" id="hse:Hsero_0017"/>
<dbReference type="EMBL" id="CP002039">
    <property type="protein sequence ID" value="ADJ61547.1"/>
    <property type="molecule type" value="Genomic_DNA"/>
</dbReference>
<proteinExistence type="predicted"/>
<accession>D8ITQ6</accession>
<keyword evidence="3" id="KW-0804">Transcription</keyword>
<dbReference type="Proteomes" id="UP000000329">
    <property type="component" value="Chromosome"/>
</dbReference>
<sequence>MKTTETPPSARLIFGQNVRRVRRLKEMSQEELAFRADISRTYLSEVERGERNISVDNMEALAEALEMELPDLLRHTLLALPKEEHRASD</sequence>